<feature type="compositionally biased region" description="Low complexity" evidence="1">
    <location>
        <begin position="537"/>
        <end position="561"/>
    </location>
</feature>
<dbReference type="STRING" id="1157962.A0A250WZ35"/>
<accession>A0A250WZ35</accession>
<proteinExistence type="predicted"/>
<dbReference type="Proteomes" id="UP000232323">
    <property type="component" value="Unassembled WGS sequence"/>
</dbReference>
<feature type="compositionally biased region" description="Pro residues" evidence="1">
    <location>
        <begin position="297"/>
        <end position="315"/>
    </location>
</feature>
<feature type="region of interest" description="Disordered" evidence="1">
    <location>
        <begin position="617"/>
        <end position="643"/>
    </location>
</feature>
<dbReference type="EMBL" id="BEGY01000015">
    <property type="protein sequence ID" value="GAX76045.1"/>
    <property type="molecule type" value="Genomic_DNA"/>
</dbReference>
<feature type="compositionally biased region" description="Pro residues" evidence="1">
    <location>
        <begin position="379"/>
        <end position="432"/>
    </location>
</feature>
<evidence type="ECO:0000313" key="3">
    <source>
        <dbReference type="Proteomes" id="UP000232323"/>
    </source>
</evidence>
<feature type="compositionally biased region" description="Basic and acidic residues" evidence="1">
    <location>
        <begin position="360"/>
        <end position="378"/>
    </location>
</feature>
<reference evidence="2 3" key="1">
    <citation type="submission" date="2017-08" db="EMBL/GenBank/DDBJ databases">
        <title>Acidophilic green algal genome provides insights into adaptation to an acidic environment.</title>
        <authorList>
            <person name="Hirooka S."/>
            <person name="Hirose Y."/>
            <person name="Kanesaki Y."/>
            <person name="Higuchi S."/>
            <person name="Fujiwara T."/>
            <person name="Onuma R."/>
            <person name="Era A."/>
            <person name="Ohbayashi R."/>
            <person name="Uzuka A."/>
            <person name="Nozaki H."/>
            <person name="Yoshikawa H."/>
            <person name="Miyagishima S.Y."/>
        </authorList>
    </citation>
    <scope>NUCLEOTIDE SEQUENCE [LARGE SCALE GENOMIC DNA]</scope>
    <source>
        <strain evidence="2 3">NIES-2499</strain>
    </source>
</reference>
<dbReference type="AlphaFoldDB" id="A0A250WZ35"/>
<organism evidence="2 3">
    <name type="scientific">Chlamydomonas eustigma</name>
    <dbReference type="NCBI Taxonomy" id="1157962"/>
    <lineage>
        <taxon>Eukaryota</taxon>
        <taxon>Viridiplantae</taxon>
        <taxon>Chlorophyta</taxon>
        <taxon>core chlorophytes</taxon>
        <taxon>Chlorophyceae</taxon>
        <taxon>CS clade</taxon>
        <taxon>Chlamydomonadales</taxon>
        <taxon>Chlamydomonadaceae</taxon>
        <taxon>Chlamydomonas</taxon>
    </lineage>
</organism>
<feature type="compositionally biased region" description="Pro residues" evidence="1">
    <location>
        <begin position="323"/>
        <end position="353"/>
    </location>
</feature>
<protein>
    <submittedName>
        <fullName evidence="2">Uncharacterized protein</fullName>
    </submittedName>
</protein>
<feature type="compositionally biased region" description="Basic and acidic residues" evidence="1">
    <location>
        <begin position="267"/>
        <end position="281"/>
    </location>
</feature>
<keyword evidence="3" id="KW-1185">Reference proteome</keyword>
<gene>
    <name evidence="2" type="ORF">CEUSTIGMA_g3488.t1</name>
</gene>
<feature type="region of interest" description="Disordered" evidence="1">
    <location>
        <begin position="231"/>
        <end position="566"/>
    </location>
</feature>
<feature type="compositionally biased region" description="Basic and acidic residues" evidence="1">
    <location>
        <begin position="456"/>
        <end position="474"/>
    </location>
</feature>
<evidence type="ECO:0000256" key="1">
    <source>
        <dbReference type="SAM" id="MobiDB-lite"/>
    </source>
</evidence>
<evidence type="ECO:0000313" key="2">
    <source>
        <dbReference type="EMBL" id="GAX76045.1"/>
    </source>
</evidence>
<sequence length="913" mass="100432">MTSAERPNVLKSKGLARSLAKIAQARWAKLRLAVKGIQRALMLAQEDKDAFASETGQAINAAKSGTSGVKLVVEDERDLKNTNYMKQGDADLYTDEAIQNRHKIRVDPRVIDVIRDWWKFIPKEHPEQGIPYLTKPVYCAMVVIIQMMLLPRFKMEGDIEYDPEEDWLDDNKGQDVMGYPDFFDALFELADMWCETVSAVDYATLLSKLLEDVKANMDMWNMLLKKFGYEPPRELPPPPESPLPPPIPEPSSESSDEEPEVVQSEVSRVEAPKLPKPEKPKKAPKQKKPKPEHPPKQEPTPKPPPPSPPPPPPPTKPEKPKPKPTPQPVLPPQTTPKPSPPSPPPPKPVPPPRAEAAKIIQEKPRPWTPEEVKLEPPKPPHSPPKPAPEPLKPKNTPTPPPSPPPRAPKPQPEVQRPPPPAPRPKTVPPPPVTRERPTPKPRPQRQRWTPNIPEPEVQKAKPDPEPLPVEKRDLQVGLAEIAFQKPRAPEEVMEETPWFEDPPKQQHRRPSRSSEHSLTAMNALKEEMERARQKTTQPSPSHHSMPQPLSRLGQPAGRAPEPLLPPPQPIFTAPTLASPSTKPFRTITMPPGGDFMSAPTRPNVDRYAAQLQHIVLQRSSSPSRPKQGHAKQGPSLRKGPVTATSGLLTNDAAWAMFMEEATPHVHLPMMPQGRSHSLTLPVETERNVSQVYAIHTKAAHTFQAGRPINSVSGNGARNHAHHQDEILKTHANADIYHAASNQSLSHHIAASNQSLSHHIAGPLDYNAYSAFAAHHKSDHSSIALPHFNEYPGSQGTETSVLLQTNVMNFPTNQFGTHGGNGAAVGTHDGHGVAVGTHGGHGAALGTHGGHGAAAGLQSLKRHQRSTNQLVVDPRSKSMTSFIAFRAPVKDVGFNLRSSAMVVASSQTQVVYTH</sequence>
<name>A0A250WZ35_9CHLO</name>
<dbReference type="OrthoDB" id="549564at2759"/>
<comment type="caution">
    <text evidence="2">The sequence shown here is derived from an EMBL/GenBank/DDBJ whole genome shotgun (WGS) entry which is preliminary data.</text>
</comment>
<feature type="compositionally biased region" description="Pro residues" evidence="1">
    <location>
        <begin position="234"/>
        <end position="249"/>
    </location>
</feature>